<dbReference type="GO" id="GO:0003700">
    <property type="term" value="F:DNA-binding transcription factor activity"/>
    <property type="evidence" value="ECO:0007669"/>
    <property type="project" value="InterPro"/>
</dbReference>
<dbReference type="InterPro" id="IPR000847">
    <property type="entry name" value="LysR_HTH_N"/>
</dbReference>
<accession>A0A345DDD8</accession>
<dbReference type="AlphaFoldDB" id="A0A345DDD8"/>
<evidence type="ECO:0000256" key="4">
    <source>
        <dbReference type="ARBA" id="ARBA00023163"/>
    </source>
</evidence>
<evidence type="ECO:0000256" key="2">
    <source>
        <dbReference type="ARBA" id="ARBA00023015"/>
    </source>
</evidence>
<dbReference type="PANTHER" id="PTHR30419">
    <property type="entry name" value="HTH-TYPE TRANSCRIPTIONAL REGULATOR YBHD"/>
    <property type="match status" value="1"/>
</dbReference>
<dbReference type="InterPro" id="IPR036390">
    <property type="entry name" value="WH_DNA-bd_sf"/>
</dbReference>
<keyword evidence="4" id="KW-0804">Transcription</keyword>
<keyword evidence="2" id="KW-0805">Transcription regulation</keyword>
<dbReference type="Pfam" id="PF00126">
    <property type="entry name" value="HTH_1"/>
    <property type="match status" value="1"/>
</dbReference>
<evidence type="ECO:0000256" key="3">
    <source>
        <dbReference type="ARBA" id="ARBA00023125"/>
    </source>
</evidence>
<keyword evidence="3" id="KW-0238">DNA-binding</keyword>
<organism evidence="6 7">
    <name type="scientific">Ephemeroptericola cinctiostellae</name>
    <dbReference type="NCBI Taxonomy" id="2268024"/>
    <lineage>
        <taxon>Bacteria</taxon>
        <taxon>Pseudomonadati</taxon>
        <taxon>Pseudomonadota</taxon>
        <taxon>Betaproteobacteria</taxon>
        <taxon>Burkholderiales</taxon>
        <taxon>Burkholderiaceae</taxon>
        <taxon>Ephemeroptericola</taxon>
    </lineage>
</organism>
<dbReference type="EMBL" id="CP031124">
    <property type="protein sequence ID" value="AXF86376.1"/>
    <property type="molecule type" value="Genomic_DNA"/>
</dbReference>
<keyword evidence="7" id="KW-1185">Reference proteome</keyword>
<protein>
    <submittedName>
        <fullName evidence="6">HTH-type transcriptional regulator CynR</fullName>
    </submittedName>
</protein>
<dbReference type="Gene3D" id="3.40.190.290">
    <property type="match status" value="1"/>
</dbReference>
<dbReference type="FunFam" id="1.10.10.10:FF:000001">
    <property type="entry name" value="LysR family transcriptional regulator"/>
    <property type="match status" value="1"/>
</dbReference>
<evidence type="ECO:0000259" key="5">
    <source>
        <dbReference type="PROSITE" id="PS50931"/>
    </source>
</evidence>
<dbReference type="PROSITE" id="PS50931">
    <property type="entry name" value="HTH_LYSR"/>
    <property type="match status" value="1"/>
</dbReference>
<dbReference type="SUPFAM" id="SSF46785">
    <property type="entry name" value="Winged helix' DNA-binding domain"/>
    <property type="match status" value="1"/>
</dbReference>
<dbReference type="Pfam" id="PF03466">
    <property type="entry name" value="LysR_substrate"/>
    <property type="match status" value="1"/>
</dbReference>
<dbReference type="InterPro" id="IPR036388">
    <property type="entry name" value="WH-like_DNA-bd_sf"/>
</dbReference>
<proteinExistence type="inferred from homology"/>
<evidence type="ECO:0000256" key="1">
    <source>
        <dbReference type="ARBA" id="ARBA00009437"/>
    </source>
</evidence>
<gene>
    <name evidence="6" type="primary">cynR_2</name>
    <name evidence="6" type="ORF">DTO96_102130</name>
</gene>
<dbReference type="InterPro" id="IPR050950">
    <property type="entry name" value="HTH-type_LysR_regulators"/>
</dbReference>
<feature type="domain" description="HTH lysR-type" evidence="5">
    <location>
        <begin position="1"/>
        <end position="58"/>
    </location>
</feature>
<dbReference type="Proteomes" id="UP000252182">
    <property type="component" value="Chromosome"/>
</dbReference>
<dbReference type="RefSeq" id="WP_114563458.1">
    <property type="nucleotide sequence ID" value="NZ_CP031124.1"/>
</dbReference>
<dbReference type="GO" id="GO:0003677">
    <property type="term" value="F:DNA binding"/>
    <property type="evidence" value="ECO:0007669"/>
    <property type="project" value="UniProtKB-KW"/>
</dbReference>
<dbReference type="Gene3D" id="1.10.10.10">
    <property type="entry name" value="Winged helix-like DNA-binding domain superfamily/Winged helix DNA-binding domain"/>
    <property type="match status" value="1"/>
</dbReference>
<dbReference type="KEGG" id="hyf:DTO96_102130"/>
<evidence type="ECO:0000313" key="6">
    <source>
        <dbReference type="EMBL" id="AXF86376.1"/>
    </source>
</evidence>
<dbReference type="PRINTS" id="PR00039">
    <property type="entry name" value="HTHLYSR"/>
</dbReference>
<dbReference type="PANTHER" id="PTHR30419:SF8">
    <property type="entry name" value="NITROGEN ASSIMILATION TRANSCRIPTIONAL ACTIVATOR-RELATED"/>
    <property type="match status" value="1"/>
</dbReference>
<dbReference type="OrthoDB" id="5671700at2"/>
<evidence type="ECO:0000313" key="7">
    <source>
        <dbReference type="Proteomes" id="UP000252182"/>
    </source>
</evidence>
<dbReference type="SUPFAM" id="SSF53850">
    <property type="entry name" value="Periplasmic binding protein-like II"/>
    <property type="match status" value="1"/>
</dbReference>
<dbReference type="InterPro" id="IPR005119">
    <property type="entry name" value="LysR_subst-bd"/>
</dbReference>
<reference evidence="7" key="1">
    <citation type="submission" date="2018-07" db="EMBL/GenBank/DDBJ databases">
        <authorList>
            <person name="Kim H."/>
        </authorList>
    </citation>
    <scope>NUCLEOTIDE SEQUENCE [LARGE SCALE GENOMIC DNA]</scope>
    <source>
        <strain evidence="7">F02</strain>
    </source>
</reference>
<name>A0A345DDD8_9BURK</name>
<comment type="similarity">
    <text evidence="1">Belongs to the LysR transcriptional regulatory family.</text>
</comment>
<dbReference type="GO" id="GO:0005829">
    <property type="term" value="C:cytosol"/>
    <property type="evidence" value="ECO:0007669"/>
    <property type="project" value="TreeGrafter"/>
</dbReference>
<sequence length="298" mass="34123">MNIRAMRAFVELVKQKSVTEAANALCVTQPTISKLVKQLELELNLPLMIRHGHKFELTPAGQLVFDQGSSILKQMKHLNEAVNEFHTQETGILKLGMPATVGSFFFNEILSTFHARYPRIQIQLIEDGSEVVAPMVLSGKLDVGVSMLPVTTELATRAFIYDDLYFVSRKPSVWQQFSEVYLTDIRDAEFVLFSESFSITQRLIHGFAMRQQTLKFNERSAHWKFLVSLVEASDRCTVLPTTMANELDDAVFHKARILDVEQNWHLAMVWSNTRHISRPLRVWLELCEAMLPRVIEKS</sequence>